<dbReference type="GeneID" id="82890647"/>
<accession>A0ABY5V119</accession>
<evidence type="ECO:0000313" key="1">
    <source>
        <dbReference type="EMBL" id="UWN57743.1"/>
    </source>
</evidence>
<dbReference type="EMBL" id="CP102294">
    <property type="protein sequence ID" value="UWN57743.1"/>
    <property type="molecule type" value="Genomic_DNA"/>
</dbReference>
<evidence type="ECO:0000313" key="2">
    <source>
        <dbReference type="Proteomes" id="UP001059295"/>
    </source>
</evidence>
<name>A0ABY5V119_9BACT</name>
<dbReference type="RefSeq" id="WP_147524906.1">
    <property type="nucleotide sequence ID" value="NZ_CAPH01000003.1"/>
</dbReference>
<reference evidence="1" key="1">
    <citation type="journal article" date="2022" name="Cell">
        <title>Design, construction, and in vivo augmentation of a complex gut microbiome.</title>
        <authorList>
            <person name="Cheng A.G."/>
            <person name="Ho P.Y."/>
            <person name="Aranda-Diaz A."/>
            <person name="Jain S."/>
            <person name="Yu F.B."/>
            <person name="Meng X."/>
            <person name="Wang M."/>
            <person name="Iakiviak M."/>
            <person name="Nagashima K."/>
            <person name="Zhao A."/>
            <person name="Murugkar P."/>
            <person name="Patil A."/>
            <person name="Atabakhsh K."/>
            <person name="Weakley A."/>
            <person name="Yan J."/>
            <person name="Brumbaugh A.R."/>
            <person name="Higginbottom S."/>
            <person name="Dimas A."/>
            <person name="Shiver A.L."/>
            <person name="Deutschbauer A."/>
            <person name="Neff N."/>
            <person name="Sonnenburg J.L."/>
            <person name="Huang K.C."/>
            <person name="Fischbach M.A."/>
        </authorList>
    </citation>
    <scope>NUCLEOTIDE SEQUENCE</scope>
    <source>
        <strain evidence="1">AP11</strain>
    </source>
</reference>
<evidence type="ECO:0008006" key="3">
    <source>
        <dbReference type="Google" id="ProtNLM"/>
    </source>
</evidence>
<keyword evidence="2" id="KW-1185">Reference proteome</keyword>
<organism evidence="1 2">
    <name type="scientific">Alistipes ihumii AP11</name>
    <dbReference type="NCBI Taxonomy" id="1211813"/>
    <lineage>
        <taxon>Bacteria</taxon>
        <taxon>Pseudomonadati</taxon>
        <taxon>Bacteroidota</taxon>
        <taxon>Bacteroidia</taxon>
        <taxon>Bacteroidales</taxon>
        <taxon>Rikenellaceae</taxon>
        <taxon>Alistipes</taxon>
    </lineage>
</organism>
<proteinExistence type="predicted"/>
<gene>
    <name evidence="1" type="ORF">NQ491_02895</name>
</gene>
<dbReference type="PROSITE" id="PS51257">
    <property type="entry name" value="PROKAR_LIPOPROTEIN"/>
    <property type="match status" value="1"/>
</dbReference>
<dbReference type="Proteomes" id="UP001059295">
    <property type="component" value="Chromosome"/>
</dbReference>
<sequence>MKKIILALSAIALVVSCSQSRKWTDKERDEVRKVVRDRHDRSAIRHMEAKNYTNLEECVVTTIEETYPDYNRFDKLTGKTDTVDAVIVDCLGFTIGPNYENLPLLFPYDQLQQAGILPAGLSNDQVKSFYGCLTGKIKELYRTPDLFTIALFDEPGVPTEVADAMQQCASMVVSPADQAKADAKAKADANSAPAQNGK</sequence>
<protein>
    <recommendedName>
        <fullName evidence="3">Lipoprotein</fullName>
    </recommendedName>
</protein>